<dbReference type="OrthoDB" id="834772at2"/>
<dbReference type="SUPFAM" id="SSF63825">
    <property type="entry name" value="YWTD domain"/>
    <property type="match status" value="1"/>
</dbReference>
<dbReference type="EMBL" id="QVID01000002">
    <property type="protein sequence ID" value="RFN58256.1"/>
    <property type="molecule type" value="Genomic_DNA"/>
</dbReference>
<name>A0A3E1Q800_9FLAO</name>
<reference evidence="2 3" key="1">
    <citation type="journal article" date="2007" name="Int. J. Syst. Evol. Microbiol.">
        <title>Marixanthomonas ophiurae gen. nov., sp. nov., a marine bacterium of the family Flavobacteriaceae isolated from a deep-sea brittle star.</title>
        <authorList>
            <person name="Romanenko L.A."/>
            <person name="Uchino M."/>
            <person name="Frolova G.M."/>
            <person name="Mikhailov V.V."/>
        </authorList>
    </citation>
    <scope>NUCLEOTIDE SEQUENCE [LARGE SCALE GENOMIC DNA]</scope>
    <source>
        <strain evidence="2 3">KMM 3046</strain>
    </source>
</reference>
<dbReference type="Proteomes" id="UP000261082">
    <property type="component" value="Unassembled WGS sequence"/>
</dbReference>
<organism evidence="2 3">
    <name type="scientific">Marixanthomonas ophiurae</name>
    <dbReference type="NCBI Taxonomy" id="387659"/>
    <lineage>
        <taxon>Bacteria</taxon>
        <taxon>Pseudomonadati</taxon>
        <taxon>Bacteroidota</taxon>
        <taxon>Flavobacteriia</taxon>
        <taxon>Flavobacteriales</taxon>
        <taxon>Flavobacteriaceae</taxon>
        <taxon>Marixanthomonas</taxon>
    </lineage>
</organism>
<proteinExistence type="predicted"/>
<keyword evidence="3" id="KW-1185">Reference proteome</keyword>
<evidence type="ECO:0000256" key="1">
    <source>
        <dbReference type="SAM" id="MobiDB-lite"/>
    </source>
</evidence>
<evidence type="ECO:0000313" key="2">
    <source>
        <dbReference type="EMBL" id="RFN58256.1"/>
    </source>
</evidence>
<protein>
    <submittedName>
        <fullName evidence="2">Uncharacterized protein</fullName>
    </submittedName>
</protein>
<dbReference type="RefSeq" id="WP_117160204.1">
    <property type="nucleotide sequence ID" value="NZ_QVID01000002.1"/>
</dbReference>
<evidence type="ECO:0000313" key="3">
    <source>
        <dbReference type="Proteomes" id="UP000261082"/>
    </source>
</evidence>
<gene>
    <name evidence="2" type="ORF">DZ858_13600</name>
</gene>
<accession>A0A3E1Q800</accession>
<dbReference type="AlphaFoldDB" id="A0A3E1Q800"/>
<feature type="region of interest" description="Disordered" evidence="1">
    <location>
        <begin position="26"/>
        <end position="56"/>
    </location>
</feature>
<comment type="caution">
    <text evidence="2">The sequence shown here is derived from an EMBL/GenBank/DDBJ whole genome shotgun (WGS) entry which is preliminary data.</text>
</comment>
<dbReference type="PROSITE" id="PS51257">
    <property type="entry name" value="PROKAR_LIPOPROTEIN"/>
    <property type="match status" value="1"/>
</dbReference>
<sequence length="342" mass="36584">MKTIKILTIILCSSLFIYSCSDDDSVSDDDGPSEDSRAELYASSNTNGNPTMYDLSDQSNIETKTFLTLSTDAEGIYYDEDEDQLTQASRSMLKLNTYGDISVTEDGINLDLVLESSADLESPRDIAVNGDIFVVSDNADVDGDPNTDDGRFFVYTKTASGFTLRNTVEIGFAVWGIEFVGNDLFAVVDKTSDIAQFSDFSNVTTNTTVAPTKQITVEGIVRTHGIGFDDGTMILTDIGDAAVDSDGGFHIISNFQSKFNGVADGETLVVADNQIRVSGGSTFLGNPVSADYDADSDTVFIAERANGGGRVLAFVDASEGGNISPDINNELSGASSVYYYSE</sequence>
<feature type="compositionally biased region" description="Polar residues" evidence="1">
    <location>
        <begin position="42"/>
        <end position="56"/>
    </location>
</feature>